<protein>
    <recommendedName>
        <fullName evidence="8">Oligosaccharide biosynthesis protein Alg14</fullName>
    </recommendedName>
</protein>
<keyword evidence="7" id="KW-1185">Reference proteome</keyword>
<evidence type="ECO:0000256" key="1">
    <source>
        <dbReference type="ARBA" id="ARBA00004389"/>
    </source>
</evidence>
<dbReference type="Gene3D" id="3.40.50.2000">
    <property type="entry name" value="Glycogen Phosphorylase B"/>
    <property type="match status" value="1"/>
</dbReference>
<accession>A0ABY7AQE4</accession>
<dbReference type="Pfam" id="PF08660">
    <property type="entry name" value="Alg14"/>
    <property type="match status" value="1"/>
</dbReference>
<evidence type="ECO:0000313" key="6">
    <source>
        <dbReference type="EMBL" id="WAJ70977.1"/>
    </source>
</evidence>
<name>A0ABY7AQE4_9ALTE</name>
<keyword evidence="3" id="KW-0256">Endoplasmic reticulum</keyword>
<dbReference type="InterPro" id="IPR013969">
    <property type="entry name" value="Oligosacch_biosynth_Alg14"/>
</dbReference>
<keyword evidence="5" id="KW-0472">Membrane</keyword>
<evidence type="ECO:0000256" key="5">
    <source>
        <dbReference type="ARBA" id="ARBA00023136"/>
    </source>
</evidence>
<evidence type="ECO:0008006" key="8">
    <source>
        <dbReference type="Google" id="ProtNLM"/>
    </source>
</evidence>
<dbReference type="SUPFAM" id="SSF53756">
    <property type="entry name" value="UDP-Glycosyltransferase/glycogen phosphorylase"/>
    <property type="match status" value="1"/>
</dbReference>
<organism evidence="6 7">
    <name type="scientific">Catenovulum adriaticum</name>
    <dbReference type="NCBI Taxonomy" id="2984846"/>
    <lineage>
        <taxon>Bacteria</taxon>
        <taxon>Pseudomonadati</taxon>
        <taxon>Pseudomonadota</taxon>
        <taxon>Gammaproteobacteria</taxon>
        <taxon>Alteromonadales</taxon>
        <taxon>Alteromonadaceae</taxon>
        <taxon>Catenovulum</taxon>
    </lineage>
</organism>
<dbReference type="Proteomes" id="UP001163726">
    <property type="component" value="Chromosome"/>
</dbReference>
<reference evidence="6" key="1">
    <citation type="submission" date="2022-10" db="EMBL/GenBank/DDBJ databases">
        <title>Catenovulum adriacola sp. nov. isolated in the Harbour of Susak.</title>
        <authorList>
            <person name="Schoch T."/>
            <person name="Reich S.J."/>
            <person name="Stoeferle S."/>
            <person name="Flaiz M."/>
            <person name="Kazda M."/>
            <person name="Riedel C.U."/>
            <person name="Duerre P."/>
        </authorList>
    </citation>
    <scope>NUCLEOTIDE SEQUENCE</scope>
    <source>
        <strain evidence="6">TS8</strain>
    </source>
</reference>
<evidence type="ECO:0000313" key="7">
    <source>
        <dbReference type="Proteomes" id="UP001163726"/>
    </source>
</evidence>
<keyword evidence="4" id="KW-1133">Transmembrane helix</keyword>
<gene>
    <name evidence="6" type="ORF">OLW01_04020</name>
</gene>
<dbReference type="PANTHER" id="PTHR12154">
    <property type="entry name" value="GLYCOSYL TRANSFERASE-RELATED"/>
    <property type="match status" value="1"/>
</dbReference>
<dbReference type="EMBL" id="CP109965">
    <property type="protein sequence ID" value="WAJ70977.1"/>
    <property type="molecule type" value="Genomic_DNA"/>
</dbReference>
<evidence type="ECO:0000256" key="2">
    <source>
        <dbReference type="ARBA" id="ARBA00022692"/>
    </source>
</evidence>
<comment type="subcellular location">
    <subcellularLocation>
        <location evidence="1">Endoplasmic reticulum membrane</location>
        <topology evidence="1">Single-pass membrane protein</topology>
    </subcellularLocation>
</comment>
<keyword evidence="2" id="KW-0812">Transmembrane</keyword>
<evidence type="ECO:0000256" key="4">
    <source>
        <dbReference type="ARBA" id="ARBA00022989"/>
    </source>
</evidence>
<dbReference type="RefSeq" id="WP_268075402.1">
    <property type="nucleotide sequence ID" value="NZ_CP109965.1"/>
</dbReference>
<proteinExistence type="predicted"/>
<sequence>MTKKVKPILTVVNAGGHLTQALCIMQAIPEFHLVTSVNIKADTGAKSLTVIKSSQFNPLRHFTNVFKAIGIIRKINPQAVFSTGGPICIPFALAAKLLGVKFIYLDTLSRVVEPSHTCAFLYRFRLADQIFCQWQAVANKYPRIQYHGKTFNICDHGNVPL</sequence>
<evidence type="ECO:0000256" key="3">
    <source>
        <dbReference type="ARBA" id="ARBA00022824"/>
    </source>
</evidence>
<dbReference type="PANTHER" id="PTHR12154:SF4">
    <property type="entry name" value="UDP-N-ACETYLGLUCOSAMINE TRANSFERASE SUBUNIT ALG14 HOMOLOG"/>
    <property type="match status" value="1"/>
</dbReference>